<dbReference type="AlphaFoldDB" id="A0AA39SMS9"/>
<organism evidence="1 2">
    <name type="scientific">Acer saccharum</name>
    <name type="common">Sugar maple</name>
    <dbReference type="NCBI Taxonomy" id="4024"/>
    <lineage>
        <taxon>Eukaryota</taxon>
        <taxon>Viridiplantae</taxon>
        <taxon>Streptophyta</taxon>
        <taxon>Embryophyta</taxon>
        <taxon>Tracheophyta</taxon>
        <taxon>Spermatophyta</taxon>
        <taxon>Magnoliopsida</taxon>
        <taxon>eudicotyledons</taxon>
        <taxon>Gunneridae</taxon>
        <taxon>Pentapetalae</taxon>
        <taxon>rosids</taxon>
        <taxon>malvids</taxon>
        <taxon>Sapindales</taxon>
        <taxon>Sapindaceae</taxon>
        <taxon>Hippocastanoideae</taxon>
        <taxon>Acereae</taxon>
        <taxon>Acer</taxon>
    </lineage>
</organism>
<evidence type="ECO:0000313" key="2">
    <source>
        <dbReference type="Proteomes" id="UP001168877"/>
    </source>
</evidence>
<proteinExistence type="predicted"/>
<reference evidence="1" key="1">
    <citation type="journal article" date="2022" name="Plant J.">
        <title>Strategies of tolerance reflected in two North American maple genomes.</title>
        <authorList>
            <person name="McEvoy S.L."/>
            <person name="Sezen U.U."/>
            <person name="Trouern-Trend A."/>
            <person name="McMahon S.M."/>
            <person name="Schaberg P.G."/>
            <person name="Yang J."/>
            <person name="Wegrzyn J.L."/>
            <person name="Swenson N.G."/>
        </authorList>
    </citation>
    <scope>NUCLEOTIDE SEQUENCE</scope>
    <source>
        <strain evidence="1">NS2018</strain>
    </source>
</reference>
<accession>A0AA39SMS9</accession>
<gene>
    <name evidence="1" type="ORF">LWI29_020658</name>
</gene>
<evidence type="ECO:0000313" key="1">
    <source>
        <dbReference type="EMBL" id="KAK0596977.1"/>
    </source>
</evidence>
<name>A0AA39SMS9_ACESA</name>
<reference evidence="1" key="2">
    <citation type="submission" date="2023-06" db="EMBL/GenBank/DDBJ databases">
        <authorList>
            <person name="Swenson N.G."/>
            <person name="Wegrzyn J.L."/>
            <person name="Mcevoy S.L."/>
        </authorList>
    </citation>
    <scope>NUCLEOTIDE SEQUENCE</scope>
    <source>
        <strain evidence="1">NS2018</strain>
        <tissue evidence="1">Leaf</tissue>
    </source>
</reference>
<dbReference type="EMBL" id="JAUESC010000004">
    <property type="protein sequence ID" value="KAK0596977.1"/>
    <property type="molecule type" value="Genomic_DNA"/>
</dbReference>
<dbReference type="Proteomes" id="UP001168877">
    <property type="component" value="Unassembled WGS sequence"/>
</dbReference>
<protein>
    <submittedName>
        <fullName evidence="1">Uncharacterized protein</fullName>
    </submittedName>
</protein>
<comment type="caution">
    <text evidence="1">The sequence shown here is derived from an EMBL/GenBank/DDBJ whole genome shotgun (WGS) entry which is preliminary data.</text>
</comment>
<sequence>MDPPSMHAKLLDVNVTSTLHGTQSDIDPMCLEANLVSGQFSKLAVVNGNMDSSNKGNSVMPLHENGPSSAKEDVVVPHSLVSNALVVPSDPVASVIFSDSVSLMTSHEQQSRSVNEISIIPGSSAVVSVNDSSVDIRSDLMSTGPVSSFPRSETILESSTISGLISDVCSTAPIQTVPAINSLVQTVSTTMGPSQRPPILYTTHMVRNDYYGSSQIPSSVAGTAQSSRLSTSDLQAELRLIADSSWASQVEAEGLDASSIS</sequence>
<keyword evidence="2" id="KW-1185">Reference proteome</keyword>